<dbReference type="InterPro" id="IPR000477">
    <property type="entry name" value="RT_dom"/>
</dbReference>
<feature type="compositionally biased region" description="Polar residues" evidence="1">
    <location>
        <begin position="373"/>
        <end position="386"/>
    </location>
</feature>
<accession>A0A7R9PHI0</accession>
<feature type="compositionally biased region" description="Basic and acidic residues" evidence="1">
    <location>
        <begin position="253"/>
        <end position="263"/>
    </location>
</feature>
<evidence type="ECO:0000313" key="3">
    <source>
        <dbReference type="EMBL" id="CAD7587304.1"/>
    </source>
</evidence>
<dbReference type="PANTHER" id="PTHR33050">
    <property type="entry name" value="REVERSE TRANSCRIPTASE DOMAIN-CONTAINING PROTEIN"/>
    <property type="match status" value="1"/>
</dbReference>
<dbReference type="PANTHER" id="PTHR33050:SF7">
    <property type="entry name" value="RIBONUCLEASE H"/>
    <property type="match status" value="1"/>
</dbReference>
<feature type="compositionally biased region" description="Polar residues" evidence="1">
    <location>
        <begin position="355"/>
        <end position="365"/>
    </location>
</feature>
<dbReference type="GO" id="GO:0071897">
    <property type="term" value="P:DNA biosynthetic process"/>
    <property type="evidence" value="ECO:0007669"/>
    <property type="project" value="UniProtKB-ARBA"/>
</dbReference>
<dbReference type="Gene3D" id="3.30.70.270">
    <property type="match status" value="1"/>
</dbReference>
<evidence type="ECO:0000259" key="2">
    <source>
        <dbReference type="Pfam" id="PF00078"/>
    </source>
</evidence>
<dbReference type="InterPro" id="IPR043502">
    <property type="entry name" value="DNA/RNA_pol_sf"/>
</dbReference>
<feature type="compositionally biased region" description="Low complexity" evidence="1">
    <location>
        <begin position="265"/>
        <end position="284"/>
    </location>
</feature>
<name>A0A7R9PHI0_TIMGE</name>
<dbReference type="Gene3D" id="3.10.10.10">
    <property type="entry name" value="HIV Type 1 Reverse Transcriptase, subunit A, domain 1"/>
    <property type="match status" value="1"/>
</dbReference>
<feature type="region of interest" description="Disordered" evidence="1">
    <location>
        <begin position="253"/>
        <end position="308"/>
    </location>
</feature>
<feature type="domain" description="Reverse transcriptase" evidence="2">
    <location>
        <begin position="811"/>
        <end position="928"/>
    </location>
</feature>
<dbReference type="EMBL" id="OE839462">
    <property type="protein sequence ID" value="CAD7587304.1"/>
    <property type="molecule type" value="Genomic_DNA"/>
</dbReference>
<organism evidence="3">
    <name type="scientific">Timema genevievae</name>
    <name type="common">Walking stick</name>
    <dbReference type="NCBI Taxonomy" id="629358"/>
    <lineage>
        <taxon>Eukaryota</taxon>
        <taxon>Metazoa</taxon>
        <taxon>Ecdysozoa</taxon>
        <taxon>Arthropoda</taxon>
        <taxon>Hexapoda</taxon>
        <taxon>Insecta</taxon>
        <taxon>Pterygota</taxon>
        <taxon>Neoptera</taxon>
        <taxon>Polyneoptera</taxon>
        <taxon>Phasmatodea</taxon>
        <taxon>Timematodea</taxon>
        <taxon>Timematoidea</taxon>
        <taxon>Timematidae</taxon>
        <taxon>Timema</taxon>
    </lineage>
</organism>
<sequence length="954" mass="106812">MQDLFSLASRLVAQDYVSCYKAVSVGEQSLQRIGTDITQFGSLMLKRAGVAKTMSSSTSTVIVGKDFIEVDTTQLFQRILCTVHSPDDLQDCLAFELTTFQSDQLVALTTCMYFVLDRGSLIHRVVWPKQGTFGDVYTTYTSYIKKHYDDQVRVVFDGYAESSVSTKVVELQSVCDTTLGFYGKGKLQAVQLFNRSEYLQDNPTSTYDDVEREGERFIIPLYNNPKKAGALDDNGNQMSEGLTGKVKVFSSQKDQESFTKEQDGQVVEQVSSSSQQESVTSEPVVPQPPNETPAFTPKQVPDESQGLQPESLLPTCEVTSSVPHTTEIKQESIKNTLKEIISEIEEAVVSELNEDTTTQVESSPSRTKRTLEKQTSTSTLEETYNVSDAGKPPPACPPLPPHLFTVDRTRPLSLTSDDLAHLFQSVQIAHELNQVLREEKQSSSELFQETHKMVSESLSYNIGHKKAGPHDSNAHYSPHTDIIPPCAARSGIADVQGMYVHGLLEPVPHYSRVLMNVHVSGDCPNSVGGTRMLRYRVVLFLETGEATLECGPSPTPPYFFVYTYSSVLQRPDGPRFIASDDTSYDHYAPSGLPCRQVQCEVKCSSCGVRGSRLVTCDIRPTSGQGLQSIMNLSTSKSVGNILGLHRQTSQQFQQHSLRKSQSTSNCVIISKRGFKPSDRFDPHKREFLTTLSSRLLHISLWRYRAQRPSTGNRVRFKICREEAVLPRPAEVPHNLVKTRTSPDMDIVINEWLREGLLEANEKITDAFTAFLVPKSNHSLRVIHGFSPSTEYIHTPRFGLDSAGNYLVTIATNLWKIDLRSGFFHIPISKDSRRFTGIYYKGRKYSAPRLSMGHALASSILQNIAKEAISEMAPEIQGIAYLDDFLFHYADQKIFEHLPDLQRTLGFTINEEKSSKQPTQEIVYQGFIIDTRTSTLELTEEAHQRAAALLRENRR</sequence>
<feature type="region of interest" description="Disordered" evidence="1">
    <location>
        <begin position="352"/>
        <end position="402"/>
    </location>
</feature>
<evidence type="ECO:0000256" key="1">
    <source>
        <dbReference type="SAM" id="MobiDB-lite"/>
    </source>
</evidence>
<dbReference type="SUPFAM" id="SSF56672">
    <property type="entry name" value="DNA/RNA polymerases"/>
    <property type="match status" value="1"/>
</dbReference>
<proteinExistence type="predicted"/>
<gene>
    <name evidence="3" type="ORF">TGEB3V08_LOCUS1513</name>
</gene>
<protein>
    <recommendedName>
        <fullName evidence="2">Reverse transcriptase domain-containing protein</fullName>
    </recommendedName>
</protein>
<dbReference type="Pfam" id="PF00078">
    <property type="entry name" value="RVT_1"/>
    <property type="match status" value="1"/>
</dbReference>
<reference evidence="3" key="1">
    <citation type="submission" date="2020-11" db="EMBL/GenBank/DDBJ databases">
        <authorList>
            <person name="Tran Van P."/>
        </authorList>
    </citation>
    <scope>NUCLEOTIDE SEQUENCE</scope>
</reference>
<feature type="compositionally biased region" description="Pro residues" evidence="1">
    <location>
        <begin position="391"/>
        <end position="401"/>
    </location>
</feature>
<dbReference type="InterPro" id="IPR052055">
    <property type="entry name" value="Hepadnavirus_pol/RT"/>
</dbReference>
<dbReference type="InterPro" id="IPR043128">
    <property type="entry name" value="Rev_trsase/Diguanyl_cyclase"/>
</dbReference>
<dbReference type="AlphaFoldDB" id="A0A7R9PHI0"/>